<sequence>MSEMNAAAPVDEVVEAEPLFYGRWKAEEERYAEMLIQEFRGGNLDIEDGVTLRGYLAKMLNCAPKRISKKFESSGYNGRQQYIGKPATFTPEESKKRSDELEAARLEFEARRKGLAKKKPRRAYTKASKPSATLKAKAPPSSNSKPSFATEKPAAAAAEDMPPASSALAGNMFAHNGGVGLFSNTYLNGLPPGAAAMNYLTASGLPTSALYPAAGLPSELTAGLCLSGFGGMESTPLGASLLATNHRQGLPSSNGRSVISSVEASLLDSILANTATPQALAASSTSASLLGSSNPASFLQQSRMDAATMLAQARHDAEQRALLAHHIADQRKRLHSALSAETGVNRRASIDPPVQGDGAAAEQQAKRFRYM</sequence>
<dbReference type="EMBL" id="CAICTM010000185">
    <property type="protein sequence ID" value="CAB9504127.1"/>
    <property type="molecule type" value="Genomic_DNA"/>
</dbReference>
<keyword evidence="3" id="KW-1185">Reference proteome</keyword>
<dbReference type="OrthoDB" id="68300at2759"/>
<feature type="region of interest" description="Disordered" evidence="1">
    <location>
        <begin position="81"/>
        <end position="100"/>
    </location>
</feature>
<dbReference type="AlphaFoldDB" id="A0A9N8DK24"/>
<protein>
    <submittedName>
        <fullName evidence="2">Uncharacterized protein</fullName>
    </submittedName>
</protein>
<evidence type="ECO:0000313" key="3">
    <source>
        <dbReference type="Proteomes" id="UP001153069"/>
    </source>
</evidence>
<feature type="compositionally biased region" description="Basic residues" evidence="1">
    <location>
        <begin position="113"/>
        <end position="124"/>
    </location>
</feature>
<name>A0A9N8DK24_9STRA</name>
<comment type="caution">
    <text evidence="2">The sequence shown here is derived from an EMBL/GenBank/DDBJ whole genome shotgun (WGS) entry which is preliminary data.</text>
</comment>
<evidence type="ECO:0000313" key="2">
    <source>
        <dbReference type="EMBL" id="CAB9504127.1"/>
    </source>
</evidence>
<accession>A0A9N8DK24</accession>
<feature type="compositionally biased region" description="Low complexity" evidence="1">
    <location>
        <begin position="135"/>
        <end position="161"/>
    </location>
</feature>
<dbReference type="PANTHER" id="PTHR35213">
    <property type="entry name" value="RING-TYPE DOMAIN-CONTAINING PROTEIN-RELATED"/>
    <property type="match status" value="1"/>
</dbReference>
<proteinExistence type="predicted"/>
<organism evidence="2 3">
    <name type="scientific">Seminavis robusta</name>
    <dbReference type="NCBI Taxonomy" id="568900"/>
    <lineage>
        <taxon>Eukaryota</taxon>
        <taxon>Sar</taxon>
        <taxon>Stramenopiles</taxon>
        <taxon>Ochrophyta</taxon>
        <taxon>Bacillariophyta</taxon>
        <taxon>Bacillariophyceae</taxon>
        <taxon>Bacillariophycidae</taxon>
        <taxon>Naviculales</taxon>
        <taxon>Naviculaceae</taxon>
        <taxon>Seminavis</taxon>
    </lineage>
</organism>
<feature type="region of interest" description="Disordered" evidence="1">
    <location>
        <begin position="111"/>
        <end position="161"/>
    </location>
</feature>
<dbReference type="PANTHER" id="PTHR35213:SF3">
    <property type="entry name" value="MYB-LIKE DOMAIN-CONTAINING PROTEIN"/>
    <property type="match status" value="1"/>
</dbReference>
<evidence type="ECO:0000256" key="1">
    <source>
        <dbReference type="SAM" id="MobiDB-lite"/>
    </source>
</evidence>
<dbReference type="Proteomes" id="UP001153069">
    <property type="component" value="Unassembled WGS sequence"/>
</dbReference>
<gene>
    <name evidence="2" type="ORF">SEMRO_186_G080750.1</name>
</gene>
<reference evidence="2" key="1">
    <citation type="submission" date="2020-06" db="EMBL/GenBank/DDBJ databases">
        <authorList>
            <consortium name="Plant Systems Biology data submission"/>
        </authorList>
    </citation>
    <scope>NUCLEOTIDE SEQUENCE</scope>
    <source>
        <strain evidence="2">D6</strain>
    </source>
</reference>